<accession>A0ABT1H2Z8</accession>
<dbReference type="InterPro" id="IPR050266">
    <property type="entry name" value="AB_hydrolase_sf"/>
</dbReference>
<proteinExistence type="predicted"/>
<dbReference type="PANTHER" id="PTHR43798">
    <property type="entry name" value="MONOACYLGLYCEROL LIPASE"/>
    <property type="match status" value="1"/>
</dbReference>
<dbReference type="PANTHER" id="PTHR43798:SF33">
    <property type="entry name" value="HYDROLASE, PUTATIVE (AFU_ORTHOLOGUE AFUA_2G14860)-RELATED"/>
    <property type="match status" value="1"/>
</dbReference>
<name>A0ABT1H2Z8_9NOCA</name>
<organism evidence="2 3">
    <name type="scientific">Williamsia serinedens</name>
    <dbReference type="NCBI Taxonomy" id="391736"/>
    <lineage>
        <taxon>Bacteria</taxon>
        <taxon>Bacillati</taxon>
        <taxon>Actinomycetota</taxon>
        <taxon>Actinomycetes</taxon>
        <taxon>Mycobacteriales</taxon>
        <taxon>Nocardiaceae</taxon>
        <taxon>Williamsia</taxon>
    </lineage>
</organism>
<evidence type="ECO:0000259" key="1">
    <source>
        <dbReference type="Pfam" id="PF12697"/>
    </source>
</evidence>
<dbReference type="RefSeq" id="WP_253653777.1">
    <property type="nucleotide sequence ID" value="NZ_BAAAOE010000001.1"/>
</dbReference>
<comment type="caution">
    <text evidence="2">The sequence shown here is derived from an EMBL/GenBank/DDBJ whole genome shotgun (WGS) entry which is preliminary data.</text>
</comment>
<reference evidence="2 3" key="1">
    <citation type="submission" date="2022-06" db="EMBL/GenBank/DDBJ databases">
        <title>Genomic Encyclopedia of Archaeal and Bacterial Type Strains, Phase II (KMG-II): from individual species to whole genera.</title>
        <authorList>
            <person name="Goeker M."/>
        </authorList>
    </citation>
    <scope>NUCLEOTIDE SEQUENCE [LARGE SCALE GENOMIC DNA]</scope>
    <source>
        <strain evidence="2 3">DSM 45037</strain>
    </source>
</reference>
<dbReference type="SUPFAM" id="SSF53474">
    <property type="entry name" value="alpha/beta-Hydrolases"/>
    <property type="match status" value="1"/>
</dbReference>
<evidence type="ECO:0000313" key="2">
    <source>
        <dbReference type="EMBL" id="MCP2160207.1"/>
    </source>
</evidence>
<dbReference type="PRINTS" id="PR00111">
    <property type="entry name" value="ABHYDROLASE"/>
</dbReference>
<evidence type="ECO:0000313" key="3">
    <source>
        <dbReference type="Proteomes" id="UP001205740"/>
    </source>
</evidence>
<dbReference type="Gene3D" id="3.40.50.1820">
    <property type="entry name" value="alpha/beta hydrolase"/>
    <property type="match status" value="1"/>
</dbReference>
<dbReference type="EMBL" id="JAMTCG010000002">
    <property type="protein sequence ID" value="MCP2160207.1"/>
    <property type="molecule type" value="Genomic_DNA"/>
</dbReference>
<gene>
    <name evidence="2" type="ORF">LX12_001386</name>
</gene>
<dbReference type="InterPro" id="IPR000073">
    <property type="entry name" value="AB_hydrolase_1"/>
</dbReference>
<sequence>MTTTTHPITSPSGARLDLRVTETGNGHLVLLLHGGAGPASVSGFATHLADRFPARVLVPTHPGFDGTDRPDALTSVNELAGLYLRLLDNLDLHDVTVVGNSLGGWIAAEMALAHSDRMSSVVLVDAVGLASSSDPIVDFFSLTMDEVVDLSYHSSHRAAARAAQQALPDAARATMAGNRSALLTYGGVSMADPALAGRLPSITAPTLVVWGAADRIVAPSHGRAYADGIPGATLQVIEEAGHLPQIETPDVLADAIWDFADRHAVARPA</sequence>
<dbReference type="Proteomes" id="UP001205740">
    <property type="component" value="Unassembled WGS sequence"/>
</dbReference>
<dbReference type="Pfam" id="PF12697">
    <property type="entry name" value="Abhydrolase_6"/>
    <property type="match status" value="1"/>
</dbReference>
<keyword evidence="3" id="KW-1185">Reference proteome</keyword>
<dbReference type="InterPro" id="IPR029058">
    <property type="entry name" value="AB_hydrolase_fold"/>
</dbReference>
<feature type="domain" description="AB hydrolase-1" evidence="1">
    <location>
        <begin position="29"/>
        <end position="255"/>
    </location>
</feature>
<protein>
    <submittedName>
        <fullName evidence="2">Pimeloyl-ACP methyl ester carboxylesterase</fullName>
    </submittedName>
</protein>